<accession>A0A3S9SX12</accession>
<name>A0A3S9SX12_9FIRM</name>
<dbReference type="AlphaFoldDB" id="A0A3S9SX12"/>
<evidence type="ECO:0000256" key="1">
    <source>
        <dbReference type="SAM" id="MobiDB-lite"/>
    </source>
</evidence>
<sequence length="61" mass="7140">MKKIKSKKIPMKQILNMTKELSPDDLEVGELEDFQTMIEQKDDYSPDDDLINNSRIDRLGK</sequence>
<proteinExistence type="predicted"/>
<dbReference type="EMBL" id="CP016379">
    <property type="protein sequence ID" value="AZR72831.1"/>
    <property type="molecule type" value="Genomic_DNA"/>
</dbReference>
<keyword evidence="3" id="KW-1185">Reference proteome</keyword>
<protein>
    <submittedName>
        <fullName evidence="2">Uncharacterized protein</fullName>
    </submittedName>
</protein>
<evidence type="ECO:0000313" key="2">
    <source>
        <dbReference type="EMBL" id="AZR72831.1"/>
    </source>
</evidence>
<dbReference type="Proteomes" id="UP000267250">
    <property type="component" value="Chromosome"/>
</dbReference>
<gene>
    <name evidence="2" type="ORF">BBF96_05160</name>
</gene>
<dbReference type="RefSeq" id="WP_127016164.1">
    <property type="nucleotide sequence ID" value="NZ_CP016379.1"/>
</dbReference>
<reference evidence="2 3" key="1">
    <citation type="submission" date="2016-07" db="EMBL/GenBank/DDBJ databases">
        <title>Genome and transcriptome analysis of iron-reducing fermentative bacteria Anoxybacter fermentans.</title>
        <authorList>
            <person name="Zeng X."/>
            <person name="Shao Z."/>
        </authorList>
    </citation>
    <scope>NUCLEOTIDE SEQUENCE [LARGE SCALE GENOMIC DNA]</scope>
    <source>
        <strain evidence="2 3">DY22613</strain>
    </source>
</reference>
<organism evidence="2 3">
    <name type="scientific">Anoxybacter fermentans</name>
    <dbReference type="NCBI Taxonomy" id="1323375"/>
    <lineage>
        <taxon>Bacteria</taxon>
        <taxon>Bacillati</taxon>
        <taxon>Bacillota</taxon>
        <taxon>Clostridia</taxon>
        <taxon>Halanaerobiales</taxon>
        <taxon>Anoxybacter</taxon>
    </lineage>
</organism>
<dbReference type="KEGG" id="aft:BBF96_05160"/>
<evidence type="ECO:0000313" key="3">
    <source>
        <dbReference type="Proteomes" id="UP000267250"/>
    </source>
</evidence>
<feature type="region of interest" description="Disordered" evidence="1">
    <location>
        <begin position="39"/>
        <end position="61"/>
    </location>
</feature>